<evidence type="ECO:0000256" key="1">
    <source>
        <dbReference type="ARBA" id="ARBA00022729"/>
    </source>
</evidence>
<evidence type="ECO:0000256" key="4">
    <source>
        <dbReference type="SAM" id="SignalP"/>
    </source>
</evidence>
<dbReference type="Pfam" id="PF00095">
    <property type="entry name" value="WAP"/>
    <property type="match status" value="3"/>
</dbReference>
<gene>
    <name evidence="6" type="ORF">Fcan01_10698</name>
</gene>
<dbReference type="InterPro" id="IPR050514">
    <property type="entry name" value="WAP_four-disulfide_core"/>
</dbReference>
<feature type="domain" description="WAP" evidence="5">
    <location>
        <begin position="73"/>
        <end position="123"/>
    </location>
</feature>
<name>A0A226E8C1_FOLCA</name>
<comment type="caution">
    <text evidence="6">The sequence shown here is derived from an EMBL/GenBank/DDBJ whole genome shotgun (WGS) entry which is preliminary data.</text>
</comment>
<proteinExistence type="predicted"/>
<dbReference type="PROSITE" id="PS51390">
    <property type="entry name" value="WAP"/>
    <property type="match status" value="3"/>
</dbReference>
<evidence type="ECO:0000256" key="2">
    <source>
        <dbReference type="ARBA" id="ARBA00023157"/>
    </source>
</evidence>
<protein>
    <submittedName>
        <fullName evidence="6">Antileukoproteinase</fullName>
    </submittedName>
</protein>
<dbReference type="Proteomes" id="UP000198287">
    <property type="component" value="Unassembled WGS sequence"/>
</dbReference>
<feature type="chain" id="PRO_5012533602" evidence="4">
    <location>
        <begin position="19"/>
        <end position="264"/>
    </location>
</feature>
<evidence type="ECO:0000259" key="5">
    <source>
        <dbReference type="PROSITE" id="PS51390"/>
    </source>
</evidence>
<dbReference type="AlphaFoldDB" id="A0A226E8C1"/>
<dbReference type="OrthoDB" id="8187079at2759"/>
<dbReference type="PANTHER" id="PTHR19441">
    <property type="entry name" value="WHEY ACDIC PROTEIN WAP"/>
    <property type="match status" value="1"/>
</dbReference>
<reference evidence="6 7" key="1">
    <citation type="submission" date="2015-12" db="EMBL/GenBank/DDBJ databases">
        <title>The genome of Folsomia candida.</title>
        <authorList>
            <person name="Faddeeva A."/>
            <person name="Derks M.F."/>
            <person name="Anvar Y."/>
            <person name="Smit S."/>
            <person name="Van Straalen N."/>
            <person name="Roelofs D."/>
        </authorList>
    </citation>
    <scope>NUCLEOTIDE SEQUENCE [LARGE SCALE GENOMIC DNA]</scope>
    <source>
        <strain evidence="6 7">VU population</strain>
        <tissue evidence="6">Whole body</tissue>
    </source>
</reference>
<evidence type="ECO:0000313" key="7">
    <source>
        <dbReference type="Proteomes" id="UP000198287"/>
    </source>
</evidence>
<accession>A0A226E8C1</accession>
<dbReference type="GO" id="GO:0019731">
    <property type="term" value="P:antibacterial humoral response"/>
    <property type="evidence" value="ECO:0007669"/>
    <property type="project" value="TreeGrafter"/>
</dbReference>
<dbReference type="InterPro" id="IPR008197">
    <property type="entry name" value="WAP_dom"/>
</dbReference>
<dbReference type="SUPFAM" id="SSF57256">
    <property type="entry name" value="Elafin-like"/>
    <property type="match status" value="2"/>
</dbReference>
<dbReference type="EMBL" id="LNIX01000005">
    <property type="protein sequence ID" value="OXA53802.1"/>
    <property type="molecule type" value="Genomic_DNA"/>
</dbReference>
<dbReference type="InterPro" id="IPR036645">
    <property type="entry name" value="Elafin-like_sf"/>
</dbReference>
<dbReference type="GO" id="GO:0005615">
    <property type="term" value="C:extracellular space"/>
    <property type="evidence" value="ECO:0007669"/>
    <property type="project" value="TreeGrafter"/>
</dbReference>
<dbReference type="PANTHER" id="PTHR19441:SF30">
    <property type="entry name" value="ELAFIN"/>
    <property type="match status" value="1"/>
</dbReference>
<sequence>MRLSKSFILLLACPLIYAMKGGTCPPDDGLSSICVIDYDTYCWSSNDCPGPQLCCPSGCNKECKDPITPTRGPTTRPGKCPKVIPSQIGACQFTDQNCVQHSDCPRGQMCCRDSCGKICKSVGKQRRTTTTTPFPTDFPSEEHTYPDYTSAPPTFGRNRTGSNATAVNSTSNSNPWRQGSTSGGQVQSSIDYERNYPALTESAPMTCPPRPRYSSYTVCRYDPSKNCVQNSDCSAGKICCTSTCGKECTTGVAAYRSLRRGEVW</sequence>
<feature type="region of interest" description="Disordered" evidence="3">
    <location>
        <begin position="150"/>
        <end position="188"/>
    </location>
</feature>
<dbReference type="Gene3D" id="4.10.75.10">
    <property type="entry name" value="Elafin-like"/>
    <property type="match status" value="2"/>
</dbReference>
<organism evidence="6 7">
    <name type="scientific">Folsomia candida</name>
    <name type="common">Springtail</name>
    <dbReference type="NCBI Taxonomy" id="158441"/>
    <lineage>
        <taxon>Eukaryota</taxon>
        <taxon>Metazoa</taxon>
        <taxon>Ecdysozoa</taxon>
        <taxon>Arthropoda</taxon>
        <taxon>Hexapoda</taxon>
        <taxon>Collembola</taxon>
        <taxon>Entomobryomorpha</taxon>
        <taxon>Isotomoidea</taxon>
        <taxon>Isotomidae</taxon>
        <taxon>Proisotominae</taxon>
        <taxon>Folsomia</taxon>
    </lineage>
</organism>
<feature type="domain" description="WAP" evidence="5">
    <location>
        <begin position="17"/>
        <end position="67"/>
    </location>
</feature>
<keyword evidence="2" id="KW-1015">Disulfide bond</keyword>
<evidence type="ECO:0000256" key="3">
    <source>
        <dbReference type="SAM" id="MobiDB-lite"/>
    </source>
</evidence>
<dbReference type="SMART" id="SM00217">
    <property type="entry name" value="WAP"/>
    <property type="match status" value="2"/>
</dbReference>
<feature type="compositionally biased region" description="Low complexity" evidence="3">
    <location>
        <begin position="162"/>
        <end position="188"/>
    </location>
</feature>
<keyword evidence="7" id="KW-1185">Reference proteome</keyword>
<dbReference type="GO" id="GO:0004867">
    <property type="term" value="F:serine-type endopeptidase inhibitor activity"/>
    <property type="evidence" value="ECO:0007669"/>
    <property type="project" value="TreeGrafter"/>
</dbReference>
<feature type="signal peptide" evidence="4">
    <location>
        <begin position="1"/>
        <end position="18"/>
    </location>
</feature>
<dbReference type="OMA" id="FCATARF"/>
<keyword evidence="1 4" id="KW-0732">Signal</keyword>
<dbReference type="GO" id="GO:0045087">
    <property type="term" value="P:innate immune response"/>
    <property type="evidence" value="ECO:0007669"/>
    <property type="project" value="TreeGrafter"/>
</dbReference>
<feature type="domain" description="WAP" evidence="5">
    <location>
        <begin position="200"/>
        <end position="252"/>
    </location>
</feature>
<evidence type="ECO:0000313" key="6">
    <source>
        <dbReference type="EMBL" id="OXA53802.1"/>
    </source>
</evidence>